<proteinExistence type="predicted"/>
<accession>A0ABQ9H7I3</accession>
<dbReference type="SMART" id="SM00674">
    <property type="entry name" value="CENPB"/>
    <property type="match status" value="1"/>
</dbReference>
<sequence length="84" mass="9406">MESRKRKILDVDDCAFKWFRQALDKNIPLSGPLVHMKAEEFSASLDKSEFKASTGWIDGFKERNGISFNSVCCESVSVTQDAAS</sequence>
<evidence type="ECO:0000256" key="2">
    <source>
        <dbReference type="ARBA" id="ARBA00023125"/>
    </source>
</evidence>
<dbReference type="PROSITE" id="PS51253">
    <property type="entry name" value="HTH_CENPB"/>
    <property type="match status" value="1"/>
</dbReference>
<comment type="subcellular location">
    <subcellularLocation>
        <location evidence="1">Nucleus</location>
    </subcellularLocation>
</comment>
<gene>
    <name evidence="4" type="ORF">PR048_016657</name>
</gene>
<name>A0ABQ9H7I3_9NEOP</name>
<dbReference type="Proteomes" id="UP001159363">
    <property type="component" value="Chromosome 5"/>
</dbReference>
<dbReference type="EMBL" id="JARBHB010000006">
    <property type="protein sequence ID" value="KAJ8880191.1"/>
    <property type="molecule type" value="Genomic_DNA"/>
</dbReference>
<keyword evidence="5" id="KW-1185">Reference proteome</keyword>
<dbReference type="Gene3D" id="1.10.10.60">
    <property type="entry name" value="Homeodomain-like"/>
    <property type="match status" value="1"/>
</dbReference>
<comment type="caution">
    <text evidence="4">The sequence shown here is derived from an EMBL/GenBank/DDBJ whole genome shotgun (WGS) entry which is preliminary data.</text>
</comment>
<keyword evidence="2" id="KW-0238">DNA-binding</keyword>
<dbReference type="Pfam" id="PF03221">
    <property type="entry name" value="HTH_Tnp_Tc5"/>
    <property type="match status" value="1"/>
</dbReference>
<dbReference type="InterPro" id="IPR006600">
    <property type="entry name" value="HTH_CenpB_DNA-bd_dom"/>
</dbReference>
<evidence type="ECO:0000259" key="3">
    <source>
        <dbReference type="PROSITE" id="PS51253"/>
    </source>
</evidence>
<protein>
    <recommendedName>
        <fullName evidence="3">HTH CENPB-type domain-containing protein</fullName>
    </recommendedName>
</protein>
<dbReference type="InterPro" id="IPR009057">
    <property type="entry name" value="Homeodomain-like_sf"/>
</dbReference>
<feature type="domain" description="HTH CENPB-type" evidence="3">
    <location>
        <begin position="1"/>
        <end position="70"/>
    </location>
</feature>
<dbReference type="SUPFAM" id="SSF46689">
    <property type="entry name" value="Homeodomain-like"/>
    <property type="match status" value="1"/>
</dbReference>
<organism evidence="4 5">
    <name type="scientific">Dryococelus australis</name>
    <dbReference type="NCBI Taxonomy" id="614101"/>
    <lineage>
        <taxon>Eukaryota</taxon>
        <taxon>Metazoa</taxon>
        <taxon>Ecdysozoa</taxon>
        <taxon>Arthropoda</taxon>
        <taxon>Hexapoda</taxon>
        <taxon>Insecta</taxon>
        <taxon>Pterygota</taxon>
        <taxon>Neoptera</taxon>
        <taxon>Polyneoptera</taxon>
        <taxon>Phasmatodea</taxon>
        <taxon>Verophasmatodea</taxon>
        <taxon>Anareolatae</taxon>
        <taxon>Phasmatidae</taxon>
        <taxon>Eurycanthinae</taxon>
        <taxon>Dryococelus</taxon>
    </lineage>
</organism>
<evidence type="ECO:0000313" key="4">
    <source>
        <dbReference type="EMBL" id="KAJ8880191.1"/>
    </source>
</evidence>
<evidence type="ECO:0000313" key="5">
    <source>
        <dbReference type="Proteomes" id="UP001159363"/>
    </source>
</evidence>
<evidence type="ECO:0000256" key="1">
    <source>
        <dbReference type="ARBA" id="ARBA00004123"/>
    </source>
</evidence>
<reference evidence="4 5" key="1">
    <citation type="submission" date="2023-02" db="EMBL/GenBank/DDBJ databases">
        <title>LHISI_Scaffold_Assembly.</title>
        <authorList>
            <person name="Stuart O.P."/>
            <person name="Cleave R."/>
            <person name="Magrath M.J.L."/>
            <person name="Mikheyev A.S."/>
        </authorList>
    </citation>
    <scope>NUCLEOTIDE SEQUENCE [LARGE SCALE GENOMIC DNA]</scope>
    <source>
        <strain evidence="4">Daus_M_001</strain>
        <tissue evidence="4">Leg muscle</tissue>
    </source>
</reference>